<proteinExistence type="predicted"/>
<accession>A0A0J8QUE1</accession>
<name>A0A0J8QUE1_COCIT</name>
<dbReference type="Proteomes" id="UP000054559">
    <property type="component" value="Unassembled WGS sequence"/>
</dbReference>
<protein>
    <submittedName>
        <fullName evidence="1">Uncharacterized protein</fullName>
    </submittedName>
</protein>
<evidence type="ECO:0000313" key="1">
    <source>
        <dbReference type="EMBL" id="KMU74888.1"/>
    </source>
</evidence>
<dbReference type="AlphaFoldDB" id="A0A0J8QUE1"/>
<reference evidence="2" key="1">
    <citation type="journal article" date="2010" name="Genome Res.">
        <title>Population genomic sequencing of Coccidioides fungi reveals recent hybridization and transposon control.</title>
        <authorList>
            <person name="Neafsey D.E."/>
            <person name="Barker B.M."/>
            <person name="Sharpton T.J."/>
            <person name="Stajich J.E."/>
            <person name="Park D.J."/>
            <person name="Whiston E."/>
            <person name="Hung C.-Y."/>
            <person name="McMahan C."/>
            <person name="White J."/>
            <person name="Sykes S."/>
            <person name="Heiman D."/>
            <person name="Young S."/>
            <person name="Zeng Q."/>
            <person name="Abouelleil A."/>
            <person name="Aftuck L."/>
            <person name="Bessette D."/>
            <person name="Brown A."/>
            <person name="FitzGerald M."/>
            <person name="Lui A."/>
            <person name="Macdonald J.P."/>
            <person name="Priest M."/>
            <person name="Orbach M.J."/>
            <person name="Galgiani J.N."/>
            <person name="Kirkland T.N."/>
            <person name="Cole G.T."/>
            <person name="Birren B.W."/>
            <person name="Henn M.R."/>
            <person name="Taylor J.W."/>
            <person name="Rounsley S.D."/>
        </authorList>
    </citation>
    <scope>NUCLEOTIDE SEQUENCE [LARGE SCALE GENOMIC DNA]</scope>
    <source>
        <strain evidence="2">RMSCC 3703</strain>
    </source>
</reference>
<organism evidence="1 2">
    <name type="scientific">Coccidioides immitis RMSCC 3703</name>
    <dbReference type="NCBI Taxonomy" id="454286"/>
    <lineage>
        <taxon>Eukaryota</taxon>
        <taxon>Fungi</taxon>
        <taxon>Dikarya</taxon>
        <taxon>Ascomycota</taxon>
        <taxon>Pezizomycotina</taxon>
        <taxon>Eurotiomycetes</taxon>
        <taxon>Eurotiomycetidae</taxon>
        <taxon>Onygenales</taxon>
        <taxon>Onygenaceae</taxon>
        <taxon>Coccidioides</taxon>
    </lineage>
</organism>
<gene>
    <name evidence="1" type="ORF">CISG_00818</name>
</gene>
<sequence>MSAVPRRMWREEMGNMANRCFRMEPSKSGNCQYLVFKLITTVSFLFHPVTLPITKSFWRELQNRTATGGYKVEFQRGPRHDWESTHCCHQDRRVIRAFLVDFKS</sequence>
<dbReference type="EMBL" id="DS268119">
    <property type="protein sequence ID" value="KMU74888.1"/>
    <property type="molecule type" value="Genomic_DNA"/>
</dbReference>
<evidence type="ECO:0000313" key="2">
    <source>
        <dbReference type="Proteomes" id="UP000054559"/>
    </source>
</evidence>